<dbReference type="Pfam" id="PF00050">
    <property type="entry name" value="Kazal_1"/>
    <property type="match status" value="1"/>
</dbReference>
<dbReference type="EMBL" id="JAYKXH010000016">
    <property type="protein sequence ID" value="KAK7141251.1"/>
    <property type="molecule type" value="Genomic_DNA"/>
</dbReference>
<keyword evidence="7" id="KW-1185">Reference proteome</keyword>
<protein>
    <recommendedName>
        <fullName evidence="5">Kazal-like domain-containing protein</fullName>
    </recommendedName>
</protein>
<evidence type="ECO:0000259" key="5">
    <source>
        <dbReference type="PROSITE" id="PS51465"/>
    </source>
</evidence>
<keyword evidence="4" id="KW-1015">Disulfide bond</keyword>
<keyword evidence="2" id="KW-0964">Secreted</keyword>
<comment type="subcellular location">
    <subcellularLocation>
        <location evidence="1">Secreted</location>
    </subcellularLocation>
</comment>
<dbReference type="InterPro" id="IPR002350">
    <property type="entry name" value="Kazal_dom"/>
</dbReference>
<dbReference type="GO" id="GO:0030414">
    <property type="term" value="F:peptidase inhibitor activity"/>
    <property type="evidence" value="ECO:0007669"/>
    <property type="project" value="UniProtKB-KW"/>
</dbReference>
<comment type="caution">
    <text evidence="6">The sequence shown here is derived from an EMBL/GenBank/DDBJ whole genome shotgun (WGS) entry which is preliminary data.</text>
</comment>
<reference evidence="6 7" key="1">
    <citation type="submission" date="2024-02" db="EMBL/GenBank/DDBJ databases">
        <title>Chromosome-level genome assembly of the Eurasian Minnow (Phoxinus phoxinus).</title>
        <authorList>
            <person name="Oriowo T.O."/>
            <person name="Martin S."/>
            <person name="Stange M."/>
            <person name="Chrysostomakis Y."/>
            <person name="Brown T."/>
            <person name="Winkler S."/>
            <person name="Kukowka S."/>
            <person name="Myers E.W."/>
            <person name="Bohne A."/>
        </authorList>
    </citation>
    <scope>NUCLEOTIDE SEQUENCE [LARGE SCALE GENOMIC DNA]</scope>
    <source>
        <strain evidence="6">ZFMK-TIS-60720</strain>
        <tissue evidence="6">Whole Organism</tissue>
    </source>
</reference>
<organism evidence="6 7">
    <name type="scientific">Phoxinus phoxinus</name>
    <name type="common">Eurasian minnow</name>
    <dbReference type="NCBI Taxonomy" id="58324"/>
    <lineage>
        <taxon>Eukaryota</taxon>
        <taxon>Metazoa</taxon>
        <taxon>Chordata</taxon>
        <taxon>Craniata</taxon>
        <taxon>Vertebrata</taxon>
        <taxon>Euteleostomi</taxon>
        <taxon>Actinopterygii</taxon>
        <taxon>Neopterygii</taxon>
        <taxon>Teleostei</taxon>
        <taxon>Ostariophysi</taxon>
        <taxon>Cypriniformes</taxon>
        <taxon>Leuciscidae</taxon>
        <taxon>Phoxininae</taxon>
        <taxon>Phoxinus</taxon>
    </lineage>
</organism>
<evidence type="ECO:0000256" key="1">
    <source>
        <dbReference type="ARBA" id="ARBA00004613"/>
    </source>
</evidence>
<proteinExistence type="predicted"/>
<dbReference type="GO" id="GO:0005576">
    <property type="term" value="C:extracellular region"/>
    <property type="evidence" value="ECO:0007669"/>
    <property type="project" value="UniProtKB-SubCell"/>
</dbReference>
<evidence type="ECO:0000313" key="7">
    <source>
        <dbReference type="Proteomes" id="UP001364617"/>
    </source>
</evidence>
<dbReference type="PROSITE" id="PS51465">
    <property type="entry name" value="KAZAL_2"/>
    <property type="match status" value="1"/>
</dbReference>
<feature type="domain" description="Kazal-like" evidence="5">
    <location>
        <begin position="59"/>
        <end position="114"/>
    </location>
</feature>
<gene>
    <name evidence="6" type="ORF">R3I93_015419</name>
</gene>
<sequence>MGGREGGVLVNFESYNYRAPVTKIHLLSFPLSTCSTTVTMKLAILICVSVLICLSAAVPQPREETDTPNFGCTREYMPVCGDDDITYSNECMLRWESKLRNQVVNVKHEGKCETS</sequence>
<evidence type="ECO:0000256" key="2">
    <source>
        <dbReference type="ARBA" id="ARBA00022525"/>
    </source>
</evidence>
<dbReference type="SMART" id="SM00280">
    <property type="entry name" value="KAZAL"/>
    <property type="match status" value="1"/>
</dbReference>
<evidence type="ECO:0000256" key="4">
    <source>
        <dbReference type="ARBA" id="ARBA00023157"/>
    </source>
</evidence>
<dbReference type="PANTHER" id="PTHR21312:SF28">
    <property type="entry name" value="OVOINHIBITOR-RELATED"/>
    <property type="match status" value="1"/>
</dbReference>
<keyword evidence="3" id="KW-0646">Protease inhibitor</keyword>
<dbReference type="SUPFAM" id="SSF100895">
    <property type="entry name" value="Kazal-type serine protease inhibitors"/>
    <property type="match status" value="1"/>
</dbReference>
<accession>A0AAN9GZ27</accession>
<dbReference type="Proteomes" id="UP001364617">
    <property type="component" value="Unassembled WGS sequence"/>
</dbReference>
<evidence type="ECO:0000313" key="6">
    <source>
        <dbReference type="EMBL" id="KAK7141251.1"/>
    </source>
</evidence>
<dbReference type="Gene3D" id="3.30.60.30">
    <property type="match status" value="1"/>
</dbReference>
<name>A0AAN9GZ27_9TELE</name>
<dbReference type="PANTHER" id="PTHR21312">
    <property type="entry name" value="SERINE PROTEASE INHIBITOR"/>
    <property type="match status" value="1"/>
</dbReference>
<dbReference type="AlphaFoldDB" id="A0AAN9GZ27"/>
<evidence type="ECO:0000256" key="3">
    <source>
        <dbReference type="ARBA" id="ARBA00022690"/>
    </source>
</evidence>
<dbReference type="InterPro" id="IPR036058">
    <property type="entry name" value="Kazal_dom_sf"/>
</dbReference>